<dbReference type="InterPro" id="IPR022398">
    <property type="entry name" value="Peptidase_S8_His-AS"/>
</dbReference>
<evidence type="ECO:0000256" key="1">
    <source>
        <dbReference type="ARBA" id="ARBA00011073"/>
    </source>
</evidence>
<evidence type="ECO:0000256" key="5">
    <source>
        <dbReference type="PROSITE-ProRule" id="PRU01240"/>
    </source>
</evidence>
<name>A0ABT9UVN2_9FIRM</name>
<dbReference type="InterPro" id="IPR032675">
    <property type="entry name" value="LRR_dom_sf"/>
</dbReference>
<dbReference type="GO" id="GO:0006508">
    <property type="term" value="P:proteolysis"/>
    <property type="evidence" value="ECO:0007669"/>
    <property type="project" value="UniProtKB-KW"/>
</dbReference>
<keyword evidence="7" id="KW-0732">Signal</keyword>
<dbReference type="Gene3D" id="3.50.30.30">
    <property type="match status" value="1"/>
</dbReference>
<keyword evidence="4 5" id="KW-0720">Serine protease</keyword>
<comment type="similarity">
    <text evidence="1 5 6">Belongs to the peptidase S8 family.</text>
</comment>
<dbReference type="Proteomes" id="UP001228504">
    <property type="component" value="Unassembled WGS sequence"/>
</dbReference>
<comment type="caution">
    <text evidence="9">The sequence shown here is derived from an EMBL/GenBank/DDBJ whole genome shotgun (WGS) entry which is preliminary data.</text>
</comment>
<dbReference type="Gene3D" id="3.80.10.10">
    <property type="entry name" value="Ribonuclease Inhibitor"/>
    <property type="match status" value="2"/>
</dbReference>
<feature type="active site" description="Charge relay system" evidence="5">
    <location>
        <position position="89"/>
    </location>
</feature>
<dbReference type="InterPro" id="IPR023827">
    <property type="entry name" value="Peptidase_S8_Asp-AS"/>
</dbReference>
<dbReference type="Gene3D" id="2.60.40.1710">
    <property type="entry name" value="Subtilisin-like superfamily"/>
    <property type="match status" value="1"/>
</dbReference>
<organism evidence="9 10">
    <name type="scientific">Eubacterium multiforme</name>
    <dbReference type="NCBI Taxonomy" id="83339"/>
    <lineage>
        <taxon>Bacteria</taxon>
        <taxon>Bacillati</taxon>
        <taxon>Bacillota</taxon>
        <taxon>Clostridia</taxon>
        <taxon>Eubacteriales</taxon>
        <taxon>Eubacteriaceae</taxon>
        <taxon>Eubacterium</taxon>
    </lineage>
</organism>
<dbReference type="RefSeq" id="WP_307487028.1">
    <property type="nucleotide sequence ID" value="NZ_JAUSUF010000009.1"/>
</dbReference>
<dbReference type="InterPro" id="IPR036852">
    <property type="entry name" value="Peptidase_S8/S53_dom_sf"/>
</dbReference>
<dbReference type="Pfam" id="PF00082">
    <property type="entry name" value="Peptidase_S8"/>
    <property type="match status" value="1"/>
</dbReference>
<evidence type="ECO:0000256" key="7">
    <source>
        <dbReference type="SAM" id="SignalP"/>
    </source>
</evidence>
<evidence type="ECO:0000256" key="4">
    <source>
        <dbReference type="ARBA" id="ARBA00022825"/>
    </source>
</evidence>
<dbReference type="PROSITE" id="PS00136">
    <property type="entry name" value="SUBTILASE_ASP"/>
    <property type="match status" value="1"/>
</dbReference>
<dbReference type="SUPFAM" id="SSF52743">
    <property type="entry name" value="Subtilisin-like"/>
    <property type="match status" value="1"/>
</dbReference>
<feature type="active site" description="Charge relay system" evidence="5">
    <location>
        <position position="152"/>
    </location>
</feature>
<feature type="domain" description="Peptidase S8/S53" evidence="8">
    <location>
        <begin position="80"/>
        <end position="537"/>
    </location>
</feature>
<keyword evidence="3 5" id="KW-0378">Hydrolase</keyword>
<evidence type="ECO:0000256" key="6">
    <source>
        <dbReference type="RuleBase" id="RU003355"/>
    </source>
</evidence>
<dbReference type="PROSITE" id="PS51450">
    <property type="entry name" value="LRR"/>
    <property type="match status" value="2"/>
</dbReference>
<evidence type="ECO:0000256" key="2">
    <source>
        <dbReference type="ARBA" id="ARBA00022670"/>
    </source>
</evidence>
<feature type="chain" id="PRO_5047099990" evidence="7">
    <location>
        <begin position="35"/>
        <end position="1451"/>
    </location>
</feature>
<sequence>MKIKKDIKKVNKKSKVTLALLATTIALPSVLGNASTFNIKGNNFPINKNNISSPKLDLTSNPISRINKNFIEESISSYKGQGRVIAIIDAGVDTNHKDFNLTDNSKIKWTKEKIENKMKTEGIKGQYLNEKIPFVRDYSDSDNNVINDSNSHGTHVAGVAAGNGEEFKGVAPEAQLLLMKVFSDGNNQGGSFDKITEAINDAVKLSADSINISLGIQAGSEADIPEKLENALKLASEKGIVVNIAAGNDGYFGWGVSTPKADSPDYGVISAPSVSKYAFSVAAREATEKENPKLIMKDKFNKRNINKSFDYVEQSTKNIFERDKNFEYKEYKEGSKLYKDKVVLINLRDLENKENKIEEINKRIKIVSDNFGKGIILVSSGNNLEKLENLQDIIPVIMVNNKAGIEIKKENGNSNLKLESNSKENENLRNSKLSEFSSWGFSPQFGFKPEITAAGGNVLGPVNDNRYAYANGTSMSTPQITGAIALLNQKLTDSKEIERYSGENKQKYIKNILMSTATPQIDNITKTYSSPRKQGAGILNLNEALKGKAIIVNSKTDESKINLKEIKDNTFELNTKIINNYDKDINYDVELVVNTDEVKNGKMTLHPRNLIKRKEGSIKVNKNSSKEHNIKIDISKFDKELKELMPNGYYVEGFLILKDKSLNTPKISIPFVGFKGNWSDIPVIEKSIYETSNNDKPIYYGDKENDFTHFSGKVDGKNIVLGEYDSNNSRIFDKRKIAISPNGDGRADELKVNFVALRNYKNLEINVYSDKEKTNKVFTNIEKRSIFGPIKGKKNFFGNLRGMSKVSSKYGLSWNGKGKNVDTEPNEGNGLGFGFNEGKKLEDGKYYFEIKVKPDVFDKKLENKDKAQVYDSEVILDTKKPEFKYAKLKDNVLKIKYDDEGSGIRSIKAYYTDENGKENNLKVSGDEITIPENIDKNKIKIVLEDWAFNKEEKTVIDLEKEKFEDSFEYNIKDYNLRKAILNELNKKHPSKKVKEITLKDLETIESIGDENSLVYGVKTLEGLENVKNLKKLYVKDSNIDDFSYLYNLNNLEEVSIKNSKDSSFFNKEKGIQNLKYLKKLNLQNNGLKDISALGDLKGLDYLDLSKNNISDARNILDRNVKKYNLADQSIIIETDKDILENPIKGAEGNKSYRSIRIYDTENISFRNGKIYMKDVLRENSYKTNFKSNTISGDITIKISNSYIEKGLKNNVIYIKDRNLRKAINKELNKPEYSNIYRNDLNKIKSLGTLEKPLMFVSSLEGLEHSNIENLYLKETRVRDFSILKRIKSLKTLSITKTDGLAIDSISKIDHLENLIIKDNDLSNINSLANIKNLKKLDVSKNKIIDLSAFKDIKDLDVTAKDQKVEFEPFGMESENPIKDEKGEFINIDSKNPKFEEGKLKITKDGEIENLNGEDEKYINLNWNSKNNKFTGTIRIKITEMVFIDFNSLEDF</sequence>
<dbReference type="PRINTS" id="PR00723">
    <property type="entry name" value="SUBTILISIN"/>
</dbReference>
<dbReference type="PROSITE" id="PS00137">
    <property type="entry name" value="SUBTILASE_HIS"/>
    <property type="match status" value="1"/>
</dbReference>
<dbReference type="Gene3D" id="3.40.50.200">
    <property type="entry name" value="Peptidase S8/S53 domain"/>
    <property type="match status" value="1"/>
</dbReference>
<dbReference type="InterPro" id="IPR015500">
    <property type="entry name" value="Peptidase_S8_subtilisin-rel"/>
</dbReference>
<feature type="active site" description="Charge relay system" evidence="5">
    <location>
        <position position="474"/>
    </location>
</feature>
<evidence type="ECO:0000313" key="10">
    <source>
        <dbReference type="Proteomes" id="UP001228504"/>
    </source>
</evidence>
<proteinExistence type="inferred from homology"/>
<dbReference type="InterPro" id="IPR050131">
    <property type="entry name" value="Peptidase_S8_subtilisin-like"/>
</dbReference>
<dbReference type="InterPro" id="IPR000209">
    <property type="entry name" value="Peptidase_S8/S53_dom"/>
</dbReference>
<protein>
    <submittedName>
        <fullName evidence="9">Subtilisin family serine protease</fullName>
    </submittedName>
</protein>
<dbReference type="PANTHER" id="PTHR43806">
    <property type="entry name" value="PEPTIDASE S8"/>
    <property type="match status" value="1"/>
</dbReference>
<keyword evidence="2 5" id="KW-0645">Protease</keyword>
<evidence type="ECO:0000259" key="8">
    <source>
        <dbReference type="Pfam" id="PF00082"/>
    </source>
</evidence>
<gene>
    <name evidence="9" type="ORF">J2S18_002323</name>
</gene>
<dbReference type="InterPro" id="IPR034216">
    <property type="entry name" value="C5a_Peptidase"/>
</dbReference>
<reference evidence="9 10" key="1">
    <citation type="submission" date="2023-07" db="EMBL/GenBank/DDBJ databases">
        <title>Genomic Encyclopedia of Type Strains, Phase IV (KMG-IV): sequencing the most valuable type-strain genomes for metagenomic binning, comparative biology and taxonomic classification.</title>
        <authorList>
            <person name="Goeker M."/>
        </authorList>
    </citation>
    <scope>NUCLEOTIDE SEQUENCE [LARGE SCALE GENOMIC DNA]</scope>
    <source>
        <strain evidence="9 10">DSM 20694</strain>
    </source>
</reference>
<dbReference type="InterPro" id="IPR001611">
    <property type="entry name" value="Leu-rich_rpt"/>
</dbReference>
<dbReference type="PROSITE" id="PS00138">
    <property type="entry name" value="SUBTILASE_SER"/>
    <property type="match status" value="1"/>
</dbReference>
<dbReference type="GO" id="GO:0008233">
    <property type="term" value="F:peptidase activity"/>
    <property type="evidence" value="ECO:0007669"/>
    <property type="project" value="UniProtKB-KW"/>
</dbReference>
<dbReference type="CDD" id="cd07475">
    <property type="entry name" value="Peptidases_S8_C5a_Peptidase"/>
    <property type="match status" value="1"/>
</dbReference>
<evidence type="ECO:0000313" key="9">
    <source>
        <dbReference type="EMBL" id="MDQ0150376.1"/>
    </source>
</evidence>
<evidence type="ECO:0000256" key="3">
    <source>
        <dbReference type="ARBA" id="ARBA00022801"/>
    </source>
</evidence>
<keyword evidence="10" id="KW-1185">Reference proteome</keyword>
<accession>A0ABT9UVN2</accession>
<dbReference type="PROSITE" id="PS51892">
    <property type="entry name" value="SUBTILASE"/>
    <property type="match status" value="1"/>
</dbReference>
<dbReference type="PANTHER" id="PTHR43806:SF11">
    <property type="entry name" value="CEREVISIN-RELATED"/>
    <property type="match status" value="1"/>
</dbReference>
<dbReference type="InterPro" id="IPR023828">
    <property type="entry name" value="Peptidase_S8_Ser-AS"/>
</dbReference>
<feature type="signal peptide" evidence="7">
    <location>
        <begin position="1"/>
        <end position="34"/>
    </location>
</feature>
<dbReference type="SUPFAM" id="SSF52058">
    <property type="entry name" value="L domain-like"/>
    <property type="match status" value="1"/>
</dbReference>
<dbReference type="EMBL" id="JAUSUF010000009">
    <property type="protein sequence ID" value="MDQ0150376.1"/>
    <property type="molecule type" value="Genomic_DNA"/>
</dbReference>